<evidence type="ECO:0000256" key="1">
    <source>
        <dbReference type="SAM" id="SignalP"/>
    </source>
</evidence>
<dbReference type="EMBL" id="FOXB01000001">
    <property type="protein sequence ID" value="SFO88877.1"/>
    <property type="molecule type" value="Genomic_DNA"/>
</dbReference>
<dbReference type="Proteomes" id="UP000199227">
    <property type="component" value="Unassembled WGS sequence"/>
</dbReference>
<feature type="chain" id="PRO_5011722548" description="Porin" evidence="1">
    <location>
        <begin position="23"/>
        <end position="406"/>
    </location>
</feature>
<protein>
    <recommendedName>
        <fullName evidence="4">Porin</fullName>
    </recommendedName>
</protein>
<dbReference type="STRING" id="223786.SAMN05216234_101104"/>
<reference evidence="2 3" key="1">
    <citation type="submission" date="2016-10" db="EMBL/GenBank/DDBJ databases">
        <authorList>
            <person name="de Groot N.N."/>
        </authorList>
    </citation>
    <scope>NUCLEOTIDE SEQUENCE [LARGE SCALE GENOMIC DNA]</scope>
    <source>
        <strain evidence="2 3">EP1-55-1</strain>
    </source>
</reference>
<evidence type="ECO:0000313" key="2">
    <source>
        <dbReference type="EMBL" id="SFO88877.1"/>
    </source>
</evidence>
<dbReference type="AlphaFoldDB" id="A0A1I5KV46"/>
<proteinExistence type="predicted"/>
<evidence type="ECO:0008006" key="4">
    <source>
        <dbReference type="Google" id="ProtNLM"/>
    </source>
</evidence>
<sequence length="406" mass="46239">MMKKTVLSLAALAALGSAANAAAITLYQDTETGAIYTKPGANRVELGDFVSAKEQYIEKQTMLSKINKKLGVKVKSGVPTLKFSGVHYLGYTYTDDKTSANSDTSKFETRRNYLQVKAYWNKKDYMRITLDTHQDDTGDWKVRLKYAFLYLDNVLPYTGVEFGQAHRTWIDWEEHHGWLYRSISKTFIEDGTAADLTNSADIGINFKTKTDYFSSELGIYNGEGYHGTAQGNSMSYEWRLTANILGTGKKHVHATEDEYLDISLTGQYEDKNYYKDDPYVNDFSKKKWWGIHAVYNQPMFLIAGMYVDSSSSTYNEGKGCGTGYTVNGEFRPAHKWSIFGRYDYWKTEDKADAGIYRNLDKDQYIAGVAYKYNKNVKFIGNLKSYDSVNFGKGKADQYMLSAEVKW</sequence>
<gene>
    <name evidence="2" type="ORF">SAMN05216234_101104</name>
</gene>
<dbReference type="OrthoDB" id="5289600at2"/>
<accession>A0A1I5KV46</accession>
<dbReference type="InterPro" id="IPR023614">
    <property type="entry name" value="Porin_dom_sf"/>
</dbReference>
<name>A0A1I5KV46_9BACT</name>
<keyword evidence="1" id="KW-0732">Signal</keyword>
<keyword evidence="3" id="KW-1185">Reference proteome</keyword>
<dbReference type="RefSeq" id="WP_092909873.1">
    <property type="nucleotide sequence ID" value="NZ_FOXB01000001.1"/>
</dbReference>
<evidence type="ECO:0000313" key="3">
    <source>
        <dbReference type="Proteomes" id="UP000199227"/>
    </source>
</evidence>
<feature type="signal peptide" evidence="1">
    <location>
        <begin position="1"/>
        <end position="22"/>
    </location>
</feature>
<dbReference type="SUPFAM" id="SSF56935">
    <property type="entry name" value="Porins"/>
    <property type="match status" value="1"/>
</dbReference>
<dbReference type="Gene3D" id="2.40.160.10">
    <property type="entry name" value="Porin"/>
    <property type="match status" value="1"/>
</dbReference>
<organism evidence="2 3">
    <name type="scientific">Hydrogenimonas thermophila</name>
    <dbReference type="NCBI Taxonomy" id="223786"/>
    <lineage>
        <taxon>Bacteria</taxon>
        <taxon>Pseudomonadati</taxon>
        <taxon>Campylobacterota</taxon>
        <taxon>Epsilonproteobacteria</taxon>
        <taxon>Campylobacterales</taxon>
        <taxon>Hydrogenimonadaceae</taxon>
        <taxon>Hydrogenimonas</taxon>
    </lineage>
</organism>